<dbReference type="Pfam" id="PF17917">
    <property type="entry name" value="RT_RNaseH"/>
    <property type="match status" value="1"/>
</dbReference>
<keyword evidence="1" id="KW-0808">Transferase</keyword>
<feature type="domain" description="Reverse transcriptase RNase H-like" evidence="7">
    <location>
        <begin position="75"/>
        <end position="125"/>
    </location>
</feature>
<keyword evidence="6" id="KW-0695">RNA-directed DNA polymerase</keyword>
<dbReference type="AlphaFoldDB" id="A0A168MWH1"/>
<gene>
    <name evidence="8" type="ORF">MUCCIDRAFT_109319</name>
</gene>
<keyword evidence="4" id="KW-0255">Endonuclease</keyword>
<dbReference type="VEuPathDB" id="FungiDB:MUCCIDRAFT_109319"/>
<dbReference type="EMBL" id="AMYB01000003">
    <property type="protein sequence ID" value="OAD05456.1"/>
    <property type="molecule type" value="Genomic_DNA"/>
</dbReference>
<keyword evidence="3" id="KW-0540">Nuclease</keyword>
<dbReference type="GO" id="GO:0004519">
    <property type="term" value="F:endonuclease activity"/>
    <property type="evidence" value="ECO:0007669"/>
    <property type="project" value="UniProtKB-KW"/>
</dbReference>
<dbReference type="GO" id="GO:0003964">
    <property type="term" value="F:RNA-directed DNA polymerase activity"/>
    <property type="evidence" value="ECO:0007669"/>
    <property type="project" value="UniProtKB-KW"/>
</dbReference>
<evidence type="ECO:0000256" key="6">
    <source>
        <dbReference type="ARBA" id="ARBA00022918"/>
    </source>
</evidence>
<evidence type="ECO:0000259" key="7">
    <source>
        <dbReference type="Pfam" id="PF17917"/>
    </source>
</evidence>
<evidence type="ECO:0000313" key="8">
    <source>
        <dbReference type="EMBL" id="OAD05456.1"/>
    </source>
</evidence>
<evidence type="ECO:0000256" key="3">
    <source>
        <dbReference type="ARBA" id="ARBA00022722"/>
    </source>
</evidence>
<dbReference type="SUPFAM" id="SSF56672">
    <property type="entry name" value="DNA/RNA polymerases"/>
    <property type="match status" value="1"/>
</dbReference>
<dbReference type="Proteomes" id="UP000077051">
    <property type="component" value="Unassembled WGS sequence"/>
</dbReference>
<evidence type="ECO:0000256" key="5">
    <source>
        <dbReference type="ARBA" id="ARBA00022801"/>
    </source>
</evidence>
<dbReference type="GO" id="GO:0016787">
    <property type="term" value="F:hydrolase activity"/>
    <property type="evidence" value="ECO:0007669"/>
    <property type="project" value="UniProtKB-KW"/>
</dbReference>
<evidence type="ECO:0000256" key="1">
    <source>
        <dbReference type="ARBA" id="ARBA00022679"/>
    </source>
</evidence>
<evidence type="ECO:0000313" key="9">
    <source>
        <dbReference type="Proteomes" id="UP000077051"/>
    </source>
</evidence>
<organism evidence="8 9">
    <name type="scientific">Mucor lusitanicus CBS 277.49</name>
    <dbReference type="NCBI Taxonomy" id="747725"/>
    <lineage>
        <taxon>Eukaryota</taxon>
        <taxon>Fungi</taxon>
        <taxon>Fungi incertae sedis</taxon>
        <taxon>Mucoromycota</taxon>
        <taxon>Mucoromycotina</taxon>
        <taxon>Mucoromycetes</taxon>
        <taxon>Mucorales</taxon>
        <taxon>Mucorineae</taxon>
        <taxon>Mucoraceae</taxon>
        <taxon>Mucor</taxon>
    </lineage>
</organism>
<reference evidence="8 9" key="1">
    <citation type="submission" date="2015-06" db="EMBL/GenBank/DDBJ databases">
        <title>Expansion of signal transduction pathways in fungi by whole-genome duplication.</title>
        <authorList>
            <consortium name="DOE Joint Genome Institute"/>
            <person name="Corrochano L.M."/>
            <person name="Kuo A."/>
            <person name="Marcet-Houben M."/>
            <person name="Polaino S."/>
            <person name="Salamov A."/>
            <person name="Villalobos J.M."/>
            <person name="Alvarez M.I."/>
            <person name="Avalos J."/>
            <person name="Benito E.P."/>
            <person name="Benoit I."/>
            <person name="Burger G."/>
            <person name="Camino L.P."/>
            <person name="Canovas D."/>
            <person name="Cerda-Olmedo E."/>
            <person name="Cheng J.-F."/>
            <person name="Dominguez A."/>
            <person name="Elias M."/>
            <person name="Eslava A.P."/>
            <person name="Glaser F."/>
            <person name="Grimwood J."/>
            <person name="Gutierrez G."/>
            <person name="Heitman J."/>
            <person name="Henrissat B."/>
            <person name="Iturriaga E.A."/>
            <person name="Lang B.F."/>
            <person name="Lavin J.L."/>
            <person name="Lee S."/>
            <person name="Li W."/>
            <person name="Lindquist E."/>
            <person name="Lopez-Garcia S."/>
            <person name="Luque E.M."/>
            <person name="Marcos A.T."/>
            <person name="Martin J."/>
            <person name="Mccluskey K."/>
            <person name="Medina H.R."/>
            <person name="Miralles-Duran A."/>
            <person name="Miyazaki A."/>
            <person name="Munoz-Torres E."/>
            <person name="Oguiza J.A."/>
            <person name="Ohm R."/>
            <person name="Olmedo M."/>
            <person name="Orejas M."/>
            <person name="Ortiz-Castellanos L."/>
            <person name="Pisabarro A.G."/>
            <person name="Rodriguez-Romero J."/>
            <person name="Ruiz-Herrera J."/>
            <person name="Ruiz-Vazquez R."/>
            <person name="Sanz C."/>
            <person name="Schackwitz W."/>
            <person name="Schmutz J."/>
            <person name="Shahriari M."/>
            <person name="Shelest E."/>
            <person name="Silva-Franco F."/>
            <person name="Soanes D."/>
            <person name="Syed K."/>
            <person name="Tagua V.G."/>
            <person name="Talbot N.J."/>
            <person name="Thon M."/>
            <person name="De Vries R.P."/>
            <person name="Wiebenga A."/>
            <person name="Yadav J.S."/>
            <person name="Braun E.L."/>
            <person name="Baker S."/>
            <person name="Garre V."/>
            <person name="Horwitz B."/>
            <person name="Torres-Martinez S."/>
            <person name="Idnurm A."/>
            <person name="Herrera-Estrella A."/>
            <person name="Gabaldon T."/>
            <person name="Grigoriev I.V."/>
        </authorList>
    </citation>
    <scope>NUCLEOTIDE SEQUENCE [LARGE SCALE GENOMIC DNA]</scope>
    <source>
        <strain evidence="8 9">CBS 277.49</strain>
    </source>
</reference>
<name>A0A168MWH1_MUCCL</name>
<comment type="caution">
    <text evidence="8">The sequence shown here is derived from an EMBL/GenBank/DDBJ whole genome shotgun (WGS) entry which is preliminary data.</text>
</comment>
<keyword evidence="5" id="KW-0378">Hydrolase</keyword>
<dbReference type="InterPro" id="IPR043502">
    <property type="entry name" value="DNA/RNA_pol_sf"/>
</dbReference>
<dbReference type="InterPro" id="IPR041373">
    <property type="entry name" value="RT_RNaseH"/>
</dbReference>
<keyword evidence="9" id="KW-1185">Reference proteome</keyword>
<dbReference type="OrthoDB" id="2281046at2759"/>
<evidence type="ECO:0000256" key="2">
    <source>
        <dbReference type="ARBA" id="ARBA00022695"/>
    </source>
</evidence>
<proteinExistence type="predicted"/>
<evidence type="ECO:0000256" key="4">
    <source>
        <dbReference type="ARBA" id="ARBA00022759"/>
    </source>
</evidence>
<sequence length="125" mass="14022">MTGFCIPVSSYPAVATVFTSRAFSSAVSYQSRASITTGRVTKSHPKATKSCASHQEKPHNHDTSECKQVVSGVLHYVVIMASCKLLPSEMAYPTTEHELLAIFYMLIKYHKWLFGIEFELHSDHR</sequence>
<protein>
    <recommendedName>
        <fullName evidence="7">Reverse transcriptase RNase H-like domain-containing protein</fullName>
    </recommendedName>
</protein>
<keyword evidence="2" id="KW-0548">Nucleotidyltransferase</keyword>
<accession>A0A168MWH1</accession>